<organism evidence="1 2">
    <name type="scientific">Nocardioides mesophilus</name>
    <dbReference type="NCBI Taxonomy" id="433659"/>
    <lineage>
        <taxon>Bacteria</taxon>
        <taxon>Bacillati</taxon>
        <taxon>Actinomycetota</taxon>
        <taxon>Actinomycetes</taxon>
        <taxon>Propionibacteriales</taxon>
        <taxon>Nocardioidaceae</taxon>
        <taxon>Nocardioides</taxon>
    </lineage>
</organism>
<reference evidence="1 2" key="1">
    <citation type="submission" date="2020-08" db="EMBL/GenBank/DDBJ databases">
        <title>Genome sequence of Nocardioides mesophilus KACC 16243T.</title>
        <authorList>
            <person name="Hyun D.-W."/>
            <person name="Bae J.-W."/>
        </authorList>
    </citation>
    <scope>NUCLEOTIDE SEQUENCE [LARGE SCALE GENOMIC DNA]</scope>
    <source>
        <strain evidence="1 2">KACC 16243</strain>
    </source>
</reference>
<evidence type="ECO:0000313" key="2">
    <source>
        <dbReference type="Proteomes" id="UP000515947"/>
    </source>
</evidence>
<name>A0A7G9REI9_9ACTN</name>
<evidence type="ECO:0000313" key="1">
    <source>
        <dbReference type="EMBL" id="QNN54014.1"/>
    </source>
</evidence>
<gene>
    <name evidence="1" type="ORF">H9L09_06440</name>
</gene>
<proteinExistence type="predicted"/>
<dbReference type="EMBL" id="CP060713">
    <property type="protein sequence ID" value="QNN54014.1"/>
    <property type="molecule type" value="Genomic_DNA"/>
</dbReference>
<dbReference type="KEGG" id="nmes:H9L09_06440"/>
<accession>A0A7G9REI9</accession>
<protein>
    <submittedName>
        <fullName evidence="1">Uncharacterized protein</fullName>
    </submittedName>
</protein>
<dbReference type="RefSeq" id="WP_187579856.1">
    <property type="nucleotide sequence ID" value="NZ_CP060713.1"/>
</dbReference>
<dbReference type="Proteomes" id="UP000515947">
    <property type="component" value="Chromosome"/>
</dbReference>
<sequence length="139" mass="15116">MAMVAAVSLLLLVGGGLAAYVAWARACISPRVVTTRLAEPTVRALFKERVSRAGWLVVDQGMPMVAQSSMLFGGRQRIYLHTRSEVDDTLVVEVGPLRWESRYGVPTSSHTIHARIDAFVGALTSKDPDAVVTRQPLRG</sequence>
<dbReference type="AlphaFoldDB" id="A0A7G9REI9"/>
<keyword evidence="2" id="KW-1185">Reference proteome</keyword>